<accession>A0A518EL69</accession>
<dbReference type="AlphaFoldDB" id="A0A518EL69"/>
<gene>
    <name evidence="2" type="ORF">Poly30_03310</name>
</gene>
<reference evidence="2 3" key="1">
    <citation type="submission" date="2019-02" db="EMBL/GenBank/DDBJ databases">
        <title>Deep-cultivation of Planctomycetes and their phenomic and genomic characterization uncovers novel biology.</title>
        <authorList>
            <person name="Wiegand S."/>
            <person name="Jogler M."/>
            <person name="Boedeker C."/>
            <person name="Pinto D."/>
            <person name="Vollmers J."/>
            <person name="Rivas-Marin E."/>
            <person name="Kohn T."/>
            <person name="Peeters S.H."/>
            <person name="Heuer A."/>
            <person name="Rast P."/>
            <person name="Oberbeckmann S."/>
            <person name="Bunk B."/>
            <person name="Jeske O."/>
            <person name="Meyerdierks A."/>
            <person name="Storesund J.E."/>
            <person name="Kallscheuer N."/>
            <person name="Luecker S."/>
            <person name="Lage O.M."/>
            <person name="Pohl T."/>
            <person name="Merkel B.J."/>
            <person name="Hornburger P."/>
            <person name="Mueller R.-W."/>
            <person name="Bruemmer F."/>
            <person name="Labrenz M."/>
            <person name="Spormann A.M."/>
            <person name="Op den Camp H."/>
            <person name="Overmann J."/>
            <person name="Amann R."/>
            <person name="Jetten M.S.M."/>
            <person name="Mascher T."/>
            <person name="Medema M.H."/>
            <person name="Devos D.P."/>
            <person name="Kaster A.-K."/>
            <person name="Ovreas L."/>
            <person name="Rohde M."/>
            <person name="Galperin M.Y."/>
            <person name="Jogler C."/>
        </authorList>
    </citation>
    <scope>NUCLEOTIDE SEQUENCE [LARGE SCALE GENOMIC DNA]</scope>
    <source>
        <strain evidence="2 3">Poly30</strain>
    </source>
</reference>
<keyword evidence="3" id="KW-1185">Reference proteome</keyword>
<name>A0A518EL69_9BACT</name>
<dbReference type="EMBL" id="CP036434">
    <property type="protein sequence ID" value="QDV04837.1"/>
    <property type="molecule type" value="Genomic_DNA"/>
</dbReference>
<protein>
    <submittedName>
        <fullName evidence="2">Uncharacterized protein</fullName>
    </submittedName>
</protein>
<organism evidence="2 3">
    <name type="scientific">Saltatorellus ferox</name>
    <dbReference type="NCBI Taxonomy" id="2528018"/>
    <lineage>
        <taxon>Bacteria</taxon>
        <taxon>Pseudomonadati</taxon>
        <taxon>Planctomycetota</taxon>
        <taxon>Planctomycetia</taxon>
        <taxon>Planctomycetia incertae sedis</taxon>
        <taxon>Saltatorellus</taxon>
    </lineage>
</organism>
<proteinExistence type="predicted"/>
<evidence type="ECO:0000256" key="1">
    <source>
        <dbReference type="SAM" id="MobiDB-lite"/>
    </source>
</evidence>
<evidence type="ECO:0000313" key="2">
    <source>
        <dbReference type="EMBL" id="QDV04837.1"/>
    </source>
</evidence>
<evidence type="ECO:0000313" key="3">
    <source>
        <dbReference type="Proteomes" id="UP000320390"/>
    </source>
</evidence>
<dbReference type="Proteomes" id="UP000320390">
    <property type="component" value="Chromosome"/>
</dbReference>
<sequence length="89" mass="9212">MGYGNPLNWEDGARAEEAIGRALGAVDIEWLAGGSAYWTLSVPSADADQARALIRGLVTGEGISARVIEPEAAPEPPLSTQPAPAAVDR</sequence>
<feature type="region of interest" description="Disordered" evidence="1">
    <location>
        <begin position="68"/>
        <end position="89"/>
    </location>
</feature>